<feature type="transmembrane region" description="Helical" evidence="1">
    <location>
        <begin position="248"/>
        <end position="269"/>
    </location>
</feature>
<feature type="transmembrane region" description="Helical" evidence="1">
    <location>
        <begin position="354"/>
        <end position="377"/>
    </location>
</feature>
<feature type="transmembrane region" description="Helical" evidence="1">
    <location>
        <begin position="7"/>
        <end position="25"/>
    </location>
</feature>
<proteinExistence type="predicted"/>
<keyword evidence="1" id="KW-0812">Transmembrane</keyword>
<evidence type="ECO:0000256" key="1">
    <source>
        <dbReference type="SAM" id="Phobius"/>
    </source>
</evidence>
<name>A0A9Q4B1M6_SALAG</name>
<dbReference type="EMBL" id="JABXYM010000001">
    <property type="protein sequence ID" value="MCR6096370.1"/>
    <property type="molecule type" value="Genomic_DNA"/>
</dbReference>
<feature type="transmembrane region" description="Helical" evidence="1">
    <location>
        <begin position="173"/>
        <end position="197"/>
    </location>
</feature>
<dbReference type="Proteomes" id="UP001057753">
    <property type="component" value="Unassembled WGS sequence"/>
</dbReference>
<protein>
    <submittedName>
        <fullName evidence="2">Uncharacterized protein</fullName>
    </submittedName>
</protein>
<feature type="transmembrane region" description="Helical" evidence="1">
    <location>
        <begin position="55"/>
        <end position="73"/>
    </location>
</feature>
<dbReference type="AlphaFoldDB" id="A0A9Q4B1M6"/>
<keyword evidence="1" id="KW-1133">Transmembrane helix</keyword>
<keyword evidence="1" id="KW-0472">Membrane</keyword>
<gene>
    <name evidence="2" type="ORF">HXA33_07380</name>
</gene>
<sequence length="461" mass="51706">MFITRDYLYTVLGILCYTASLVYLADHIFPHPLLMTIYSLLGGCLLFFSFISITLLNRLIIGILFIAGTIVFITNDVPYLEMLYGFGQNLNLLSLFLLVPLIGTYMSTAGYLSALKQKVQQAEKRGVEHPYRLSYFLVATIGALLNFGALAIVKRIADESFHSFRERKLTLHMMRAFAFCMLWSPYFVNVALVLVLFDVSWFGIGGYGFLLAIIYGLISMIMLRYISFSEDPLMEIEERKSDVTYRPPASFASLLIFSCSFVACSFIFYRLANINMLTIVCLLAIGHPLIWAIFTKITRSYLHDVATQIQGSFVRLKNEIAVFITAGYFGLAISYTDLGDVVSTFIHTVSLGHVYLFTVFIMLIALLLAQIGIHPIIIVIGIGSSLSPEMFGVSPEYAALTLLLAWTMATQLSPFSGQMLMAAKLMKAPRSHIIRQNALFIVICFFVLSSVLFSFHLLGWV</sequence>
<feature type="transmembrane region" description="Helical" evidence="1">
    <location>
        <begin position="320"/>
        <end position="342"/>
    </location>
</feature>
<accession>A0A9Q4B1M6</accession>
<feature type="transmembrane region" description="Helical" evidence="1">
    <location>
        <begin position="438"/>
        <end position="458"/>
    </location>
</feature>
<dbReference type="RefSeq" id="WP_257820990.1">
    <property type="nucleotide sequence ID" value="NZ_JABXYM010000001.1"/>
</dbReference>
<feature type="transmembrane region" description="Helical" evidence="1">
    <location>
        <begin position="397"/>
        <end position="417"/>
    </location>
</feature>
<feature type="transmembrane region" description="Helical" evidence="1">
    <location>
        <begin position="133"/>
        <end position="153"/>
    </location>
</feature>
<feature type="transmembrane region" description="Helical" evidence="1">
    <location>
        <begin position="276"/>
        <end position="294"/>
    </location>
</feature>
<organism evidence="2 3">
    <name type="scientific">Salipaludibacillus agaradhaerens</name>
    <name type="common">Bacillus agaradhaerens</name>
    <dbReference type="NCBI Taxonomy" id="76935"/>
    <lineage>
        <taxon>Bacteria</taxon>
        <taxon>Bacillati</taxon>
        <taxon>Bacillota</taxon>
        <taxon>Bacilli</taxon>
        <taxon>Bacillales</taxon>
        <taxon>Bacillaceae</taxon>
    </lineage>
</organism>
<feature type="transmembrane region" description="Helical" evidence="1">
    <location>
        <begin position="93"/>
        <end position="112"/>
    </location>
</feature>
<reference evidence="2" key="1">
    <citation type="submission" date="2020-06" db="EMBL/GenBank/DDBJ databases">
        <title>Insight into the genomes of haloalkaliphilic bacilli from Kenyan soda lakes.</title>
        <authorList>
            <person name="Mwirichia R."/>
            <person name="Villamizar G.C."/>
            <person name="Poehlein A."/>
            <person name="Mugweru J."/>
            <person name="Kipnyargis A."/>
            <person name="Kiplimo D."/>
            <person name="Orwa P."/>
            <person name="Daniel R."/>
        </authorList>
    </citation>
    <scope>NUCLEOTIDE SEQUENCE</scope>
    <source>
        <strain evidence="2">B1096_S55</strain>
    </source>
</reference>
<evidence type="ECO:0000313" key="2">
    <source>
        <dbReference type="EMBL" id="MCR6096370.1"/>
    </source>
</evidence>
<keyword evidence="3" id="KW-1185">Reference proteome</keyword>
<feature type="transmembrane region" description="Helical" evidence="1">
    <location>
        <begin position="209"/>
        <end position="228"/>
    </location>
</feature>
<evidence type="ECO:0000313" key="3">
    <source>
        <dbReference type="Proteomes" id="UP001057753"/>
    </source>
</evidence>
<feature type="transmembrane region" description="Helical" evidence="1">
    <location>
        <begin position="31"/>
        <end position="48"/>
    </location>
</feature>
<comment type="caution">
    <text evidence="2">The sequence shown here is derived from an EMBL/GenBank/DDBJ whole genome shotgun (WGS) entry which is preliminary data.</text>
</comment>